<keyword evidence="3" id="KW-1185">Reference proteome</keyword>
<name>A0ABP8YX43_9ACTN</name>
<dbReference type="Pfam" id="PF04230">
    <property type="entry name" value="PS_pyruv_trans"/>
    <property type="match status" value="1"/>
</dbReference>
<comment type="caution">
    <text evidence="2">The sequence shown here is derived from an EMBL/GenBank/DDBJ whole genome shotgun (WGS) entry which is preliminary data.</text>
</comment>
<sequence length="407" mass="44085">MGQDRVVLVNAWHDLNAGDSAIADVSVSLAKQRWPNSAIVVHTMLGDSDPDYPGWNRHLQRSHPDVEFLPALYPEPQNAGSTLVRRANLARRSLESLPLLWGRGRGRADRHLAGCLALVVIGGSDLFAVRSPRVLPDLRLARLLQPALQAAALGVPVHIWGHTLGPFETPRSRLLMAKALDVATEVVVRESRSRDLATELLPASDPVELPDLAFALTGTVAAGSTTARVIFVPRAQIHAGAEAANQRLVRTFAEFGRELVQSGRCAEVLVTPQVGGPGEREQDSRICEDIVHAASDSRVVMGPEGLGPRDLRNLYAGSNAVVAVRLHGAILAMSAGVPSFAVSYFTAKTAGVMESVGAPTSWCEWDDFTVARALDWYDNDRPRTTGPLQGRVDSHRHRILDELGRPR</sequence>
<accession>A0ABP8YX43</accession>
<organism evidence="2 3">
    <name type="scientific">Nocardioides endophyticus</name>
    <dbReference type="NCBI Taxonomy" id="1353775"/>
    <lineage>
        <taxon>Bacteria</taxon>
        <taxon>Bacillati</taxon>
        <taxon>Actinomycetota</taxon>
        <taxon>Actinomycetes</taxon>
        <taxon>Propionibacteriales</taxon>
        <taxon>Nocardioidaceae</taxon>
        <taxon>Nocardioides</taxon>
    </lineage>
</organism>
<dbReference type="PANTHER" id="PTHR36836:SF1">
    <property type="entry name" value="COLANIC ACID BIOSYNTHESIS PROTEIN WCAK"/>
    <property type="match status" value="1"/>
</dbReference>
<dbReference type="EMBL" id="BAABKN010000015">
    <property type="protein sequence ID" value="GAA4740183.1"/>
    <property type="molecule type" value="Genomic_DNA"/>
</dbReference>
<gene>
    <name evidence="2" type="ORF">GCM10023350_25780</name>
</gene>
<proteinExistence type="predicted"/>
<evidence type="ECO:0000259" key="1">
    <source>
        <dbReference type="Pfam" id="PF04230"/>
    </source>
</evidence>
<evidence type="ECO:0000313" key="2">
    <source>
        <dbReference type="EMBL" id="GAA4740183.1"/>
    </source>
</evidence>
<feature type="domain" description="Polysaccharide pyruvyl transferase" evidence="1">
    <location>
        <begin position="16"/>
        <end position="344"/>
    </location>
</feature>
<evidence type="ECO:0000313" key="3">
    <source>
        <dbReference type="Proteomes" id="UP001499882"/>
    </source>
</evidence>
<dbReference type="Proteomes" id="UP001499882">
    <property type="component" value="Unassembled WGS sequence"/>
</dbReference>
<dbReference type="PANTHER" id="PTHR36836">
    <property type="entry name" value="COLANIC ACID BIOSYNTHESIS PROTEIN WCAK"/>
    <property type="match status" value="1"/>
</dbReference>
<protein>
    <recommendedName>
        <fullName evidence="1">Polysaccharide pyruvyl transferase domain-containing protein</fullName>
    </recommendedName>
</protein>
<dbReference type="InterPro" id="IPR007345">
    <property type="entry name" value="Polysacch_pyruvyl_Trfase"/>
</dbReference>
<reference evidence="3" key="1">
    <citation type="journal article" date="2019" name="Int. J. Syst. Evol. Microbiol.">
        <title>The Global Catalogue of Microorganisms (GCM) 10K type strain sequencing project: providing services to taxonomists for standard genome sequencing and annotation.</title>
        <authorList>
            <consortium name="The Broad Institute Genomics Platform"/>
            <consortium name="The Broad Institute Genome Sequencing Center for Infectious Disease"/>
            <person name="Wu L."/>
            <person name="Ma J."/>
        </authorList>
    </citation>
    <scope>NUCLEOTIDE SEQUENCE [LARGE SCALE GENOMIC DNA]</scope>
    <source>
        <strain evidence="3">JCM 18532</strain>
    </source>
</reference>
<dbReference type="RefSeq" id="WP_425577420.1">
    <property type="nucleotide sequence ID" value="NZ_BAABKN010000015.1"/>
</dbReference>